<dbReference type="PANTHER" id="PTHR38122">
    <property type="entry name" value="GLYCOPROTEIN X"/>
    <property type="match status" value="1"/>
</dbReference>
<feature type="transmembrane region" description="Helical" evidence="2">
    <location>
        <begin position="153"/>
        <end position="175"/>
    </location>
</feature>
<reference evidence="3 4" key="2">
    <citation type="submission" date="2021-10" db="EMBL/GenBank/DDBJ databases">
        <authorList>
            <person name="Piombo E."/>
        </authorList>
    </citation>
    <scope>NUCLEOTIDE SEQUENCE [LARGE SCALE GENOMIC DNA]</scope>
</reference>
<dbReference type="EMBL" id="CABFNO020001539">
    <property type="protein sequence ID" value="CAG9996466.1"/>
    <property type="molecule type" value="Genomic_DNA"/>
</dbReference>
<evidence type="ECO:0000256" key="1">
    <source>
        <dbReference type="SAM" id="MobiDB-lite"/>
    </source>
</evidence>
<feature type="region of interest" description="Disordered" evidence="1">
    <location>
        <begin position="182"/>
        <end position="201"/>
    </location>
</feature>
<dbReference type="OrthoDB" id="5414836at2759"/>
<keyword evidence="4" id="KW-1185">Reference proteome</keyword>
<name>A0A9N9UTK5_9HYPO</name>
<reference evidence="4" key="1">
    <citation type="submission" date="2019-06" db="EMBL/GenBank/DDBJ databases">
        <authorList>
            <person name="Broberg M."/>
        </authorList>
    </citation>
    <scope>NUCLEOTIDE SEQUENCE [LARGE SCALE GENOMIC DNA]</scope>
</reference>
<feature type="region of interest" description="Disordered" evidence="1">
    <location>
        <begin position="105"/>
        <end position="148"/>
    </location>
</feature>
<evidence type="ECO:0000313" key="3">
    <source>
        <dbReference type="EMBL" id="CAG9996466.1"/>
    </source>
</evidence>
<keyword evidence="2" id="KW-1133">Transmembrane helix</keyword>
<organism evidence="3 4">
    <name type="scientific">Clonostachys byssicola</name>
    <dbReference type="NCBI Taxonomy" id="160290"/>
    <lineage>
        <taxon>Eukaryota</taxon>
        <taxon>Fungi</taxon>
        <taxon>Dikarya</taxon>
        <taxon>Ascomycota</taxon>
        <taxon>Pezizomycotina</taxon>
        <taxon>Sordariomycetes</taxon>
        <taxon>Hypocreomycetidae</taxon>
        <taxon>Hypocreales</taxon>
        <taxon>Bionectriaceae</taxon>
        <taxon>Clonostachys</taxon>
    </lineage>
</organism>
<keyword evidence="2" id="KW-0812">Transmembrane</keyword>
<dbReference type="AlphaFoldDB" id="A0A9N9UTK5"/>
<dbReference type="PANTHER" id="PTHR38122:SF1">
    <property type="entry name" value="GLYCOPROTEIN X"/>
    <property type="match status" value="1"/>
</dbReference>
<accession>A0A9N9UTK5</accession>
<feature type="compositionally biased region" description="Low complexity" evidence="1">
    <location>
        <begin position="106"/>
        <end position="144"/>
    </location>
</feature>
<comment type="caution">
    <text evidence="3">The sequence shown here is derived from an EMBL/GenBank/DDBJ whole genome shotgun (WGS) entry which is preliminary data.</text>
</comment>
<evidence type="ECO:0000313" key="4">
    <source>
        <dbReference type="Proteomes" id="UP000754883"/>
    </source>
</evidence>
<gene>
    <name evidence="3" type="ORF">CBYS24578_00012766</name>
</gene>
<sequence>MSSEPVPAICYPSCNNVYLYASSVGKTDLLCDQDGEFMKGYQICLQCLVEANLDGKLDPEVVIDFKQFLDFCKIPLGYVFTTGTFVLPGPMTSTMVYLVVPSGQQASTPASTPATTRISTNTSTTMQSSSATTSSLSTSAPTDTGANNNKSTLAGIIAGSLGGFIVIIIVALIIWRRTRARKNESTDSGDSGGKHFDKAQLHSDCVPKPVFETSDGMIHEMEGSVLPPECVVEKPANESAAQELPPEGLSEKPANETPARHCIGLKDQCAEVDNTNLEKRII</sequence>
<proteinExistence type="predicted"/>
<dbReference type="Proteomes" id="UP000754883">
    <property type="component" value="Unassembled WGS sequence"/>
</dbReference>
<evidence type="ECO:0000256" key="2">
    <source>
        <dbReference type="SAM" id="Phobius"/>
    </source>
</evidence>
<feature type="compositionally biased region" description="Basic and acidic residues" evidence="1">
    <location>
        <begin position="192"/>
        <end position="201"/>
    </location>
</feature>
<feature type="region of interest" description="Disordered" evidence="1">
    <location>
        <begin position="235"/>
        <end position="256"/>
    </location>
</feature>
<keyword evidence="2" id="KW-0472">Membrane</keyword>
<protein>
    <submittedName>
        <fullName evidence="3">Uncharacterized protein</fullName>
    </submittedName>
</protein>